<dbReference type="UniPathway" id="UPA00196"/>
<feature type="transmembrane region" description="Helical" evidence="10">
    <location>
        <begin position="445"/>
        <end position="468"/>
    </location>
</feature>
<keyword evidence="6 10" id="KW-0812">Transmembrane</keyword>
<evidence type="ECO:0000313" key="11">
    <source>
        <dbReference type="EMBL" id="KAF5328422.1"/>
    </source>
</evidence>
<proteinExistence type="inferred from homology"/>
<organism evidence="11 12">
    <name type="scientific">Psilocybe cf. subviscida</name>
    <dbReference type="NCBI Taxonomy" id="2480587"/>
    <lineage>
        <taxon>Eukaryota</taxon>
        <taxon>Fungi</taxon>
        <taxon>Dikarya</taxon>
        <taxon>Basidiomycota</taxon>
        <taxon>Agaricomycotina</taxon>
        <taxon>Agaricomycetes</taxon>
        <taxon>Agaricomycetidae</taxon>
        <taxon>Agaricales</taxon>
        <taxon>Agaricineae</taxon>
        <taxon>Strophariaceae</taxon>
        <taxon>Psilocybe</taxon>
    </lineage>
</organism>
<keyword evidence="8 10" id="KW-0472">Membrane</keyword>
<feature type="transmembrane region" description="Helical" evidence="10">
    <location>
        <begin position="617"/>
        <end position="637"/>
    </location>
</feature>
<evidence type="ECO:0000256" key="8">
    <source>
        <dbReference type="ARBA" id="ARBA00023136"/>
    </source>
</evidence>
<dbReference type="InterPro" id="IPR009447">
    <property type="entry name" value="PIGW/GWT1"/>
</dbReference>
<protein>
    <recommendedName>
        <fullName evidence="4">GPI-anchored wall transfer protein 1</fullName>
    </recommendedName>
</protein>
<reference evidence="11 12" key="1">
    <citation type="journal article" date="2020" name="ISME J.">
        <title>Uncovering the hidden diversity of litter-decomposition mechanisms in mushroom-forming fungi.</title>
        <authorList>
            <person name="Floudas D."/>
            <person name="Bentzer J."/>
            <person name="Ahren D."/>
            <person name="Johansson T."/>
            <person name="Persson P."/>
            <person name="Tunlid A."/>
        </authorList>
    </citation>
    <scope>NUCLEOTIDE SEQUENCE [LARGE SCALE GENOMIC DNA]</scope>
    <source>
        <strain evidence="11 12">CBS 101986</strain>
    </source>
</reference>
<comment type="similarity">
    <text evidence="3">Belongs to the PIGW family.</text>
</comment>
<feature type="transmembrane region" description="Helical" evidence="10">
    <location>
        <begin position="586"/>
        <end position="605"/>
    </location>
</feature>
<name>A0A8H5F9G5_9AGAR</name>
<evidence type="ECO:0000256" key="10">
    <source>
        <dbReference type="SAM" id="Phobius"/>
    </source>
</evidence>
<dbReference type="OrthoDB" id="15270at2759"/>
<feature type="compositionally biased region" description="Basic and acidic residues" evidence="9">
    <location>
        <begin position="260"/>
        <end position="272"/>
    </location>
</feature>
<accession>A0A8H5F9G5</accession>
<keyword evidence="7 10" id="KW-1133">Transmembrane helix</keyword>
<dbReference type="GO" id="GO:0016020">
    <property type="term" value="C:membrane"/>
    <property type="evidence" value="ECO:0007669"/>
    <property type="project" value="UniProtKB-SubCell"/>
</dbReference>
<evidence type="ECO:0000256" key="5">
    <source>
        <dbReference type="ARBA" id="ARBA00022502"/>
    </source>
</evidence>
<dbReference type="Proteomes" id="UP000567179">
    <property type="component" value="Unassembled WGS sequence"/>
</dbReference>
<evidence type="ECO:0000256" key="4">
    <source>
        <dbReference type="ARBA" id="ARBA00014495"/>
    </source>
</evidence>
<evidence type="ECO:0000256" key="3">
    <source>
        <dbReference type="ARBA" id="ARBA00007559"/>
    </source>
</evidence>
<dbReference type="AlphaFoldDB" id="A0A8H5F9G5"/>
<comment type="subcellular location">
    <subcellularLocation>
        <location evidence="1">Membrane</location>
        <topology evidence="1">Multi-pass membrane protein</topology>
    </subcellularLocation>
</comment>
<comment type="pathway">
    <text evidence="2">Glycolipid biosynthesis; glycosylphosphatidylinositol-anchor biosynthesis.</text>
</comment>
<feature type="region of interest" description="Disordered" evidence="9">
    <location>
        <begin position="236"/>
        <end position="272"/>
    </location>
</feature>
<evidence type="ECO:0000256" key="9">
    <source>
        <dbReference type="SAM" id="MobiDB-lite"/>
    </source>
</evidence>
<feature type="transmembrane region" description="Helical" evidence="10">
    <location>
        <begin position="505"/>
        <end position="526"/>
    </location>
</feature>
<evidence type="ECO:0000256" key="1">
    <source>
        <dbReference type="ARBA" id="ARBA00004141"/>
    </source>
</evidence>
<dbReference type="GO" id="GO:0072659">
    <property type="term" value="P:protein localization to plasma membrane"/>
    <property type="evidence" value="ECO:0007669"/>
    <property type="project" value="TreeGrafter"/>
</dbReference>
<feature type="transmembrane region" description="Helical" evidence="10">
    <location>
        <begin position="711"/>
        <end position="733"/>
    </location>
</feature>
<feature type="region of interest" description="Disordered" evidence="9">
    <location>
        <begin position="97"/>
        <end position="132"/>
    </location>
</feature>
<feature type="transmembrane region" description="Helical" evidence="10">
    <location>
        <begin position="410"/>
        <end position="439"/>
    </location>
</feature>
<feature type="region of interest" description="Disordered" evidence="9">
    <location>
        <begin position="656"/>
        <end position="708"/>
    </location>
</feature>
<dbReference type="PANTHER" id="PTHR20661:SF0">
    <property type="entry name" value="PHOSPHATIDYLINOSITOL-GLYCAN BIOSYNTHESIS CLASS W PROTEIN"/>
    <property type="match status" value="1"/>
</dbReference>
<feature type="transmembrane region" description="Helical" evidence="10">
    <location>
        <begin position="56"/>
        <end position="82"/>
    </location>
</feature>
<feature type="transmembrane region" description="Helical" evidence="10">
    <location>
        <begin position="197"/>
        <end position="217"/>
    </location>
</feature>
<sequence length="766" mass="82851">MSVDDDGDGDGGCAVPGLDVEERQAERDQHVPSLVARASKHVEGINHPVRDRTSPFFLFFDILFTPSFACISWAAVALHAALTTRISAFSAHQQSLSSSKHSRSRSRSPHASSSPRTDTLNGDSLRRKRRRHPPGPGLLVSYATLVLPLLLSMTLFALASSSLFSFFPFSYLSATQRNSRGSYTDTNANANNHDWSLWPPFLLSVLLGIPAVVILLVKERLDMRFRGALPVRSPVRPTASRGRSSVLTAGQGSSSTFSGLDEKSMTDSRFKENPKINEKPRIKIKSLSALTTYRSHMMLMTVLAVLAVDFRVFPRALAKCESWGVGLMDLGVGSFVFSQGIVSARSFLLEPFSASSSTSSVNPLTSVLSDTTSGLRKSLPLLVLGLARLVLVKASDYPEHVAEYGTHWNFFLTLAAVAVGQVVVVRGVSGLLGVVGGVFNGKRSIGGVVGPGPMVMGMGVALGQYILLHPRGLGFEPYVLSDTPRTTLLFSASLRQIIDSNREGLVSLPGYLAIHLLGMAAGAIVLPPTPGVYRKRTKVLKAINVARQQGETTEDMDAREKVAKALEEYRRALSGPRELDKTATELGGQVILWWGLLGLVWVLGLDPEGISRRLVNFSYILWVAAFNTAFLLAYIVVLDLGIYASPSSSAYDNPYIEPTPPAVRKHRAPFGPDKAPTNGRTLGGEYPRHGGNAREDDELEKDDQTGNPPRLLAAINHHGLSVFLLANVLTGLINLSIHSTRVGDAAAIMVLIAYSFALSAVAWVMY</sequence>
<evidence type="ECO:0000256" key="6">
    <source>
        <dbReference type="ARBA" id="ARBA00022692"/>
    </source>
</evidence>
<evidence type="ECO:0000256" key="2">
    <source>
        <dbReference type="ARBA" id="ARBA00004687"/>
    </source>
</evidence>
<evidence type="ECO:0000313" key="12">
    <source>
        <dbReference type="Proteomes" id="UP000567179"/>
    </source>
</evidence>
<gene>
    <name evidence="11" type="ORF">D9619_013274</name>
</gene>
<keyword evidence="5" id="KW-0337">GPI-anchor biosynthesis</keyword>
<feature type="compositionally biased region" description="Polar residues" evidence="9">
    <location>
        <begin position="241"/>
        <end position="258"/>
    </location>
</feature>
<dbReference type="GO" id="GO:0006506">
    <property type="term" value="P:GPI anchor biosynthetic process"/>
    <property type="evidence" value="ECO:0007669"/>
    <property type="project" value="UniProtKB-UniPathway"/>
</dbReference>
<dbReference type="EMBL" id="JAACJJ010000004">
    <property type="protein sequence ID" value="KAF5328422.1"/>
    <property type="molecule type" value="Genomic_DNA"/>
</dbReference>
<evidence type="ECO:0000256" key="7">
    <source>
        <dbReference type="ARBA" id="ARBA00022989"/>
    </source>
</evidence>
<keyword evidence="12" id="KW-1185">Reference proteome</keyword>
<dbReference type="Pfam" id="PF06423">
    <property type="entry name" value="GWT1"/>
    <property type="match status" value="1"/>
</dbReference>
<dbReference type="PANTHER" id="PTHR20661">
    <property type="entry name" value="PHOSPHATIDYLINOSITOL-GLYCAN BIOSYNTHESIS CLASS W PROTEIN"/>
    <property type="match status" value="1"/>
</dbReference>
<feature type="transmembrane region" description="Helical" evidence="10">
    <location>
        <begin position="745"/>
        <end position="765"/>
    </location>
</feature>
<comment type="caution">
    <text evidence="11">The sequence shown here is derived from an EMBL/GenBank/DDBJ whole genome shotgun (WGS) entry which is preliminary data.</text>
</comment>
<feature type="transmembrane region" description="Helical" evidence="10">
    <location>
        <begin position="136"/>
        <end position="159"/>
    </location>
</feature>
<dbReference type="GO" id="GO:0032216">
    <property type="term" value="F:glucosaminyl-phosphatidylinositol O-acyltransferase activity"/>
    <property type="evidence" value="ECO:0007669"/>
    <property type="project" value="TreeGrafter"/>
</dbReference>
<dbReference type="GO" id="GO:0005783">
    <property type="term" value="C:endoplasmic reticulum"/>
    <property type="evidence" value="ECO:0007669"/>
    <property type="project" value="TreeGrafter"/>
</dbReference>